<evidence type="ECO:0000313" key="2">
    <source>
        <dbReference type="Proteomes" id="UP000028725"/>
    </source>
</evidence>
<sequence length="162" mass="18641">MTPDLRALFETTFPIASHYFALHWVPDDPWRPEDAHPDDVYAVLRLVTFYLDESGEVSIRDVKEQGMLVVPAQHRQDPRLEAWLRGSREALLEVMQSQDWTIDRDDDEAQSADNSLVCMMPSDLVCHDVLKLARPRESEDFKQALLGSKKRLGHMLFPPRVG</sequence>
<organism evidence="1 2">
    <name type="scientific">Hyalangium minutum</name>
    <dbReference type="NCBI Taxonomy" id="394096"/>
    <lineage>
        <taxon>Bacteria</taxon>
        <taxon>Pseudomonadati</taxon>
        <taxon>Myxococcota</taxon>
        <taxon>Myxococcia</taxon>
        <taxon>Myxococcales</taxon>
        <taxon>Cystobacterineae</taxon>
        <taxon>Archangiaceae</taxon>
        <taxon>Hyalangium</taxon>
    </lineage>
</organism>
<proteinExistence type="predicted"/>
<dbReference type="EMBL" id="JMCB01000006">
    <property type="protein sequence ID" value="KFE68445.1"/>
    <property type="molecule type" value="Genomic_DNA"/>
</dbReference>
<evidence type="ECO:0000313" key="1">
    <source>
        <dbReference type="EMBL" id="KFE68445.1"/>
    </source>
</evidence>
<reference evidence="1 2" key="1">
    <citation type="submission" date="2014-04" db="EMBL/GenBank/DDBJ databases">
        <title>Genome assembly of Hyalangium minutum DSM 14724.</title>
        <authorList>
            <person name="Sharma G."/>
            <person name="Subramanian S."/>
        </authorList>
    </citation>
    <scope>NUCLEOTIDE SEQUENCE [LARGE SCALE GENOMIC DNA]</scope>
    <source>
        <strain evidence="1 2">DSM 14724</strain>
    </source>
</reference>
<comment type="caution">
    <text evidence="1">The sequence shown here is derived from an EMBL/GenBank/DDBJ whole genome shotgun (WGS) entry which is preliminary data.</text>
</comment>
<dbReference type="RefSeq" id="WP_044189226.1">
    <property type="nucleotide sequence ID" value="NZ_JMCB01000006.1"/>
</dbReference>
<accession>A0A085WL82</accession>
<protein>
    <submittedName>
        <fullName evidence="1">Uncharacterized protein</fullName>
    </submittedName>
</protein>
<dbReference type="STRING" id="394096.DB31_7682"/>
<dbReference type="AlphaFoldDB" id="A0A085WL82"/>
<gene>
    <name evidence="1" type="ORF">DB31_7682</name>
</gene>
<name>A0A085WL82_9BACT</name>
<dbReference type="Proteomes" id="UP000028725">
    <property type="component" value="Unassembled WGS sequence"/>
</dbReference>
<keyword evidence="2" id="KW-1185">Reference proteome</keyword>